<sequence length="152" mass="16617">MIPSPRRSRALMAPPLLVLLLCCLLSDSPTLAPPSPDSGAVRSVTAYFRTNNTAARRGPDAQRTFLRRTQHPEYRDQRCSLDGMTVTAEPALGTLRPDEEFTVAGRHPAGRVWVVGVEITVRREGVVVGRQLGSQHLVALDGRWYGFAPCPG</sequence>
<reference evidence="3" key="1">
    <citation type="submission" date="2016-10" db="EMBL/GenBank/DDBJ databases">
        <authorList>
            <person name="Varghese N."/>
            <person name="Submissions S."/>
        </authorList>
    </citation>
    <scope>NUCLEOTIDE SEQUENCE [LARGE SCALE GENOMIC DNA]</scope>
    <source>
        <strain evidence="3">DSM 45004</strain>
    </source>
</reference>
<protein>
    <submittedName>
        <fullName evidence="2">Uncharacterized protein</fullName>
    </submittedName>
</protein>
<evidence type="ECO:0000256" key="1">
    <source>
        <dbReference type="SAM" id="SignalP"/>
    </source>
</evidence>
<name>A0A1I2AML6_9ACTN</name>
<gene>
    <name evidence="2" type="ORF">SAMN04487819_11413</name>
</gene>
<accession>A0A1I2AML6</accession>
<proteinExistence type="predicted"/>
<dbReference type="EMBL" id="FOMZ01000014">
    <property type="protein sequence ID" value="SFE45275.1"/>
    <property type="molecule type" value="Genomic_DNA"/>
</dbReference>
<keyword evidence="1" id="KW-0732">Signal</keyword>
<keyword evidence="3" id="KW-1185">Reference proteome</keyword>
<evidence type="ECO:0000313" key="2">
    <source>
        <dbReference type="EMBL" id="SFE45275.1"/>
    </source>
</evidence>
<feature type="chain" id="PRO_5011532218" evidence="1">
    <location>
        <begin position="33"/>
        <end position="152"/>
    </location>
</feature>
<dbReference type="Proteomes" id="UP000198716">
    <property type="component" value="Unassembled WGS sequence"/>
</dbReference>
<organism evidence="2 3">
    <name type="scientific">Actinopolyspora alba</name>
    <dbReference type="NCBI Taxonomy" id="673379"/>
    <lineage>
        <taxon>Bacteria</taxon>
        <taxon>Bacillati</taxon>
        <taxon>Actinomycetota</taxon>
        <taxon>Actinomycetes</taxon>
        <taxon>Actinopolysporales</taxon>
        <taxon>Actinopolysporaceae</taxon>
        <taxon>Actinopolyspora</taxon>
        <taxon>Actinopolyspora alba group</taxon>
    </lineage>
</organism>
<dbReference type="AlphaFoldDB" id="A0A1I2AML6"/>
<feature type="signal peptide" evidence="1">
    <location>
        <begin position="1"/>
        <end position="32"/>
    </location>
</feature>
<evidence type="ECO:0000313" key="3">
    <source>
        <dbReference type="Proteomes" id="UP000198716"/>
    </source>
</evidence>